<organism evidence="1">
    <name type="scientific">uncultured Caudovirales phage</name>
    <dbReference type="NCBI Taxonomy" id="2100421"/>
    <lineage>
        <taxon>Viruses</taxon>
        <taxon>Duplodnaviria</taxon>
        <taxon>Heunggongvirae</taxon>
        <taxon>Uroviricota</taxon>
        <taxon>Caudoviricetes</taxon>
        <taxon>Peduoviridae</taxon>
        <taxon>Maltschvirus</taxon>
        <taxon>Maltschvirus maltsch</taxon>
    </lineage>
</organism>
<protein>
    <submittedName>
        <fullName evidence="1">Uncharacterized protein</fullName>
    </submittedName>
</protein>
<proteinExistence type="predicted"/>
<reference evidence="1" key="1">
    <citation type="submission" date="2020-05" db="EMBL/GenBank/DDBJ databases">
        <authorList>
            <person name="Chiriac C."/>
            <person name="Salcher M."/>
            <person name="Ghai R."/>
            <person name="Kavagutti S V."/>
        </authorList>
    </citation>
    <scope>NUCLEOTIDE SEQUENCE</scope>
</reference>
<dbReference type="EMBL" id="LR798205">
    <property type="protein sequence ID" value="CAB5178845.1"/>
    <property type="molecule type" value="Genomic_DNA"/>
</dbReference>
<name>A0A6J7WEP4_9CAUD</name>
<sequence length="71" mass="8534">MRRAEQIQEQVFNCVQQINQMSMELRLLLADMQSREQELVKLIDKQARHIEALELDLHMYDREPHERTKAG</sequence>
<accession>A0A6J7WEP4</accession>
<evidence type="ECO:0000313" key="1">
    <source>
        <dbReference type="EMBL" id="CAB5178845.1"/>
    </source>
</evidence>
<gene>
    <name evidence="1" type="ORF">UFOVP156_41</name>
</gene>